<evidence type="ECO:0000313" key="1">
    <source>
        <dbReference type="EMBL" id="KAF2600279.1"/>
    </source>
</evidence>
<sequence length="333" mass="37848">MNINGQSSSNNLASPRHQECIQAHNSATYEKDKRSSNRGQLLPTGFTTLTKCKSWRSQTRSSWKYCRHTREPLRGGYNAFEYSSNSIGVIPRKEPCPRAGNTAALPPAKELRKMLMLHQGVLVFIPSTHLEQMGVKEAGEHMFPLLFIQKEKPNLWVLGSSFQVPDPSFQTLIDEEIDISIDRAKAISIDKSTGISVDDAHQTSIDNTPPEAGKHSLTNDANERVVLGKLKGQLSNANNQIIGEQETEIPVQIKSISERDNERKLPLQDYLNPGRTYSNWFAIRLPKDDTKRFGISPEYLIMVRQKPFRGTVSERQHYHIEYLEELISNEYNR</sequence>
<dbReference type="Proteomes" id="UP000712281">
    <property type="component" value="Unassembled WGS sequence"/>
</dbReference>
<protein>
    <submittedName>
        <fullName evidence="1">Uncharacterized protein</fullName>
    </submittedName>
</protein>
<organism evidence="1 2">
    <name type="scientific">Brassica cretica</name>
    <name type="common">Mustard</name>
    <dbReference type="NCBI Taxonomy" id="69181"/>
    <lineage>
        <taxon>Eukaryota</taxon>
        <taxon>Viridiplantae</taxon>
        <taxon>Streptophyta</taxon>
        <taxon>Embryophyta</taxon>
        <taxon>Tracheophyta</taxon>
        <taxon>Spermatophyta</taxon>
        <taxon>Magnoliopsida</taxon>
        <taxon>eudicotyledons</taxon>
        <taxon>Gunneridae</taxon>
        <taxon>Pentapetalae</taxon>
        <taxon>rosids</taxon>
        <taxon>malvids</taxon>
        <taxon>Brassicales</taxon>
        <taxon>Brassicaceae</taxon>
        <taxon>Brassiceae</taxon>
        <taxon>Brassica</taxon>
    </lineage>
</organism>
<gene>
    <name evidence="1" type="ORF">F2Q68_00010391</name>
</gene>
<evidence type="ECO:0000313" key="2">
    <source>
        <dbReference type="Proteomes" id="UP000712281"/>
    </source>
</evidence>
<proteinExistence type="predicted"/>
<accession>A0A8S9L0X0</accession>
<reference evidence="1" key="1">
    <citation type="submission" date="2019-12" db="EMBL/GenBank/DDBJ databases">
        <title>Genome sequencing and annotation of Brassica cretica.</title>
        <authorList>
            <person name="Studholme D.J."/>
            <person name="Sarris P.F."/>
        </authorList>
    </citation>
    <scope>NUCLEOTIDE SEQUENCE</scope>
    <source>
        <strain evidence="1">PFS-001/15</strain>
        <tissue evidence="1">Leaf</tissue>
    </source>
</reference>
<dbReference type="EMBL" id="QGKW02000717">
    <property type="protein sequence ID" value="KAF2600279.1"/>
    <property type="molecule type" value="Genomic_DNA"/>
</dbReference>
<name>A0A8S9L0X0_BRACR</name>
<dbReference type="AlphaFoldDB" id="A0A8S9L0X0"/>
<comment type="caution">
    <text evidence="1">The sequence shown here is derived from an EMBL/GenBank/DDBJ whole genome shotgun (WGS) entry which is preliminary data.</text>
</comment>